<gene>
    <name evidence="2" type="ORF">FGU65_05930</name>
</gene>
<dbReference type="PANTHER" id="PTHR33930:SF2">
    <property type="entry name" value="BLR3452 PROTEIN"/>
    <property type="match status" value="1"/>
</dbReference>
<dbReference type="InterPro" id="IPR004675">
    <property type="entry name" value="AhpD_core"/>
</dbReference>
<dbReference type="InterPro" id="IPR003779">
    <property type="entry name" value="CMD-like"/>
</dbReference>
<dbReference type="InterPro" id="IPR029032">
    <property type="entry name" value="AhpD-like"/>
</dbReference>
<reference evidence="2" key="1">
    <citation type="submission" date="2019-05" db="EMBL/GenBank/DDBJ databases">
        <title>Methanoculleus sp. FWC-SCC1, a methanogenic archaeon isolated from deep marine cold seep.</title>
        <authorList>
            <person name="Chen Y.-W."/>
            <person name="Chen S.-C."/>
            <person name="Teng N.-H."/>
            <person name="Lai M.-C."/>
        </authorList>
    </citation>
    <scope>NUCLEOTIDE SEQUENCE</scope>
    <source>
        <strain evidence="2">FWC-SCC1</strain>
    </source>
</reference>
<name>A0ABT8M939_9EURY</name>
<evidence type="ECO:0000259" key="1">
    <source>
        <dbReference type="Pfam" id="PF02627"/>
    </source>
</evidence>
<feature type="domain" description="Carboxymuconolactone decarboxylase-like" evidence="1">
    <location>
        <begin position="52"/>
        <end position="125"/>
    </location>
</feature>
<dbReference type="Pfam" id="PF02627">
    <property type="entry name" value="CMD"/>
    <property type="match status" value="1"/>
</dbReference>
<accession>A0ABT8M939</accession>
<dbReference type="RefSeq" id="WP_301663533.1">
    <property type="nucleotide sequence ID" value="NZ_VCYH01000003.1"/>
</dbReference>
<dbReference type="Gene3D" id="1.20.1290.10">
    <property type="entry name" value="AhpD-like"/>
    <property type="match status" value="1"/>
</dbReference>
<dbReference type="Proteomes" id="UP001168338">
    <property type="component" value="Unassembled WGS sequence"/>
</dbReference>
<evidence type="ECO:0000313" key="2">
    <source>
        <dbReference type="EMBL" id="MDN7024430.1"/>
    </source>
</evidence>
<dbReference type="PANTHER" id="PTHR33930">
    <property type="entry name" value="ALKYL HYDROPEROXIDE REDUCTASE AHPD"/>
    <property type="match status" value="1"/>
</dbReference>
<proteinExistence type="predicted"/>
<dbReference type="NCBIfam" id="TIGR00778">
    <property type="entry name" value="ahpD_dom"/>
    <property type="match status" value="1"/>
</dbReference>
<protein>
    <submittedName>
        <fullName evidence="2">Carboxymuconolactone decarboxylase family protein</fullName>
    </submittedName>
</protein>
<evidence type="ECO:0000313" key="3">
    <source>
        <dbReference type="Proteomes" id="UP001168338"/>
    </source>
</evidence>
<organism evidence="2 3">
    <name type="scientific">Methanoculleus frigidifontis</name>
    <dbReference type="NCBI Taxonomy" id="2584085"/>
    <lineage>
        <taxon>Archaea</taxon>
        <taxon>Methanobacteriati</taxon>
        <taxon>Methanobacteriota</taxon>
        <taxon>Stenosarchaea group</taxon>
        <taxon>Methanomicrobia</taxon>
        <taxon>Methanomicrobiales</taxon>
        <taxon>Methanomicrobiaceae</taxon>
        <taxon>Methanoculleus</taxon>
    </lineage>
</organism>
<keyword evidence="3" id="KW-1185">Reference proteome</keyword>
<dbReference type="SUPFAM" id="SSF69118">
    <property type="entry name" value="AhpD-like"/>
    <property type="match status" value="1"/>
</dbReference>
<sequence>MNPENTRILDAFLSHAEEIGDDIVADTEAMLGTVPFIFPILQERPEAFVLAALADYKTARPESLDARTAELVAVAAAAGAGADKCLKVHIRAALRAGSSRDEILDTLQIAGLIGKTKILATALREFRDACGTEGR</sequence>
<dbReference type="EMBL" id="VCYH01000003">
    <property type="protein sequence ID" value="MDN7024430.1"/>
    <property type="molecule type" value="Genomic_DNA"/>
</dbReference>
<comment type="caution">
    <text evidence="2">The sequence shown here is derived from an EMBL/GenBank/DDBJ whole genome shotgun (WGS) entry which is preliminary data.</text>
</comment>